<name>A0ABP7ND46_9GAMM</name>
<gene>
    <name evidence="3" type="ORF">GCM10022277_43910</name>
</gene>
<evidence type="ECO:0000256" key="1">
    <source>
        <dbReference type="SAM" id="MobiDB-lite"/>
    </source>
</evidence>
<dbReference type="PROSITE" id="PS51833">
    <property type="entry name" value="HDOD"/>
    <property type="match status" value="1"/>
</dbReference>
<dbReference type="InterPro" id="IPR052340">
    <property type="entry name" value="RNase_Y/CdgJ"/>
</dbReference>
<feature type="domain" description="HDOD" evidence="2">
    <location>
        <begin position="21"/>
        <end position="212"/>
    </location>
</feature>
<dbReference type="Gene3D" id="1.10.3210.10">
    <property type="entry name" value="Hypothetical protein af1432"/>
    <property type="match status" value="1"/>
</dbReference>
<evidence type="ECO:0000313" key="4">
    <source>
        <dbReference type="Proteomes" id="UP001501565"/>
    </source>
</evidence>
<dbReference type="EMBL" id="BAABBN010000017">
    <property type="protein sequence ID" value="GAA3943325.1"/>
    <property type="molecule type" value="Genomic_DNA"/>
</dbReference>
<proteinExistence type="predicted"/>
<keyword evidence="4" id="KW-1185">Reference proteome</keyword>
<feature type="region of interest" description="Disordered" evidence="1">
    <location>
        <begin position="287"/>
        <end position="311"/>
    </location>
</feature>
<dbReference type="PANTHER" id="PTHR33525">
    <property type="match status" value="1"/>
</dbReference>
<protein>
    <recommendedName>
        <fullName evidence="2">HDOD domain-containing protein</fullName>
    </recommendedName>
</protein>
<dbReference type="RefSeq" id="WP_344800813.1">
    <property type="nucleotide sequence ID" value="NZ_BAABBN010000017.1"/>
</dbReference>
<sequence>MWRSGIQFKVYQDILTGKIKLPNLPDNTMKLRHTLANPNFRIKELLPPLHANPEIAAIIMRAANASVFYGTRASSDLNSAVVKLGANSITSIVLTHSLESTLVKRSLPSRHSIRSLWKNNLRIGALSSAIARKISEFGVRVDADQALLAGSMYHVGTLMLLSYLQNHNLTMPTAEDIETIPAQIASNIAVVLAKHWQLDEQIVECIRSREQFEELTPGPFNLIDVFQFATLIHRIHDKNDLSLPSLEKTVPVKKAALHGLLGESLDHFVCMVDAQANVLLESLSGQPIKNTGQPSQQNAHRYGLEKDNRKKTAASHIKSSSRYCA</sequence>
<reference evidence="4" key="1">
    <citation type="journal article" date="2019" name="Int. J. Syst. Evol. Microbiol.">
        <title>The Global Catalogue of Microorganisms (GCM) 10K type strain sequencing project: providing services to taxonomists for standard genome sequencing and annotation.</title>
        <authorList>
            <consortium name="The Broad Institute Genomics Platform"/>
            <consortium name="The Broad Institute Genome Sequencing Center for Infectious Disease"/>
            <person name="Wu L."/>
            <person name="Ma J."/>
        </authorList>
    </citation>
    <scope>NUCLEOTIDE SEQUENCE [LARGE SCALE GENOMIC DNA]</scope>
    <source>
        <strain evidence="4">JCM 17551</strain>
    </source>
</reference>
<dbReference type="Proteomes" id="UP001501565">
    <property type="component" value="Unassembled WGS sequence"/>
</dbReference>
<dbReference type="InterPro" id="IPR013976">
    <property type="entry name" value="HDOD"/>
</dbReference>
<evidence type="ECO:0000313" key="3">
    <source>
        <dbReference type="EMBL" id="GAA3943325.1"/>
    </source>
</evidence>
<comment type="caution">
    <text evidence="3">The sequence shown here is derived from an EMBL/GenBank/DDBJ whole genome shotgun (WGS) entry which is preliminary data.</text>
</comment>
<feature type="compositionally biased region" description="Polar residues" evidence="1">
    <location>
        <begin position="287"/>
        <end position="299"/>
    </location>
</feature>
<evidence type="ECO:0000259" key="2">
    <source>
        <dbReference type="PROSITE" id="PS51833"/>
    </source>
</evidence>
<accession>A0ABP7ND46</accession>
<dbReference type="Pfam" id="PF08668">
    <property type="entry name" value="HDOD"/>
    <property type="match status" value="1"/>
</dbReference>
<dbReference type="SUPFAM" id="SSF109604">
    <property type="entry name" value="HD-domain/PDEase-like"/>
    <property type="match status" value="1"/>
</dbReference>
<organism evidence="3 4">
    <name type="scientific">Litoribacillus peritrichatus</name>
    <dbReference type="NCBI Taxonomy" id="718191"/>
    <lineage>
        <taxon>Bacteria</taxon>
        <taxon>Pseudomonadati</taxon>
        <taxon>Pseudomonadota</taxon>
        <taxon>Gammaproteobacteria</taxon>
        <taxon>Oceanospirillales</taxon>
        <taxon>Oceanospirillaceae</taxon>
        <taxon>Litoribacillus</taxon>
    </lineage>
</organism>
<dbReference type="PANTHER" id="PTHR33525:SF3">
    <property type="entry name" value="RIBONUCLEASE Y"/>
    <property type="match status" value="1"/>
</dbReference>